<dbReference type="EMBL" id="CAAE01024647">
    <property type="protein sequence ID" value="CAG14761.1"/>
    <property type="molecule type" value="Genomic_DNA"/>
</dbReference>
<sequence length="96" mass="10711">MRHSDGGLCAKAHTEKLPSGSGWGGVLPGSKRHYHGHAQCQRKTCWWQQHHAGKCSSAAGTRRPLVRIEGKMSVELYRDLLNGHLSRRACDLRLVQ</sequence>
<organism evidence="1">
    <name type="scientific">Tetraodon nigroviridis</name>
    <name type="common">Spotted green pufferfish</name>
    <name type="synonym">Chelonodon nigroviridis</name>
    <dbReference type="NCBI Taxonomy" id="99883"/>
    <lineage>
        <taxon>Eukaryota</taxon>
        <taxon>Metazoa</taxon>
        <taxon>Chordata</taxon>
        <taxon>Craniata</taxon>
        <taxon>Vertebrata</taxon>
        <taxon>Euteleostomi</taxon>
        <taxon>Actinopterygii</taxon>
        <taxon>Neopterygii</taxon>
        <taxon>Teleostei</taxon>
        <taxon>Neoteleostei</taxon>
        <taxon>Acanthomorphata</taxon>
        <taxon>Eupercaria</taxon>
        <taxon>Tetraodontiformes</taxon>
        <taxon>Tetradontoidea</taxon>
        <taxon>Tetraodontidae</taxon>
        <taxon>Tetraodon</taxon>
    </lineage>
</organism>
<reference evidence="1" key="2">
    <citation type="submission" date="2004-02" db="EMBL/GenBank/DDBJ databases">
        <authorList>
            <consortium name="Genoscope"/>
            <consortium name="Whitehead Institute Centre for Genome Research"/>
        </authorList>
    </citation>
    <scope>NUCLEOTIDE SEQUENCE</scope>
</reference>
<gene>
    <name evidence="1" type="ORF">GSTENG00036627001</name>
</gene>
<accession>Q4RA22</accession>
<protein>
    <submittedName>
        <fullName evidence="1">(spotted green pufferfish) hypothetical protein</fullName>
    </submittedName>
</protein>
<dbReference type="AlphaFoldDB" id="Q4RA22"/>
<comment type="caution">
    <text evidence="1">The sequence shown here is derived from an EMBL/GenBank/DDBJ whole genome shotgun (WGS) entry which is preliminary data.</text>
</comment>
<reference evidence="1" key="1">
    <citation type="journal article" date="2004" name="Nature">
        <title>Genome duplication in the teleost fish Tetraodon nigroviridis reveals the early vertebrate proto-karyotype.</title>
        <authorList>
            <person name="Jaillon O."/>
            <person name="Aury J.-M."/>
            <person name="Brunet F."/>
            <person name="Petit J.-L."/>
            <person name="Stange-Thomann N."/>
            <person name="Mauceli E."/>
            <person name="Bouneau L."/>
            <person name="Fischer C."/>
            <person name="Ozouf-Costaz C."/>
            <person name="Bernot A."/>
            <person name="Nicaud S."/>
            <person name="Jaffe D."/>
            <person name="Fisher S."/>
            <person name="Lutfalla G."/>
            <person name="Dossat C."/>
            <person name="Segurens B."/>
            <person name="Dasilva C."/>
            <person name="Salanoubat M."/>
            <person name="Levy M."/>
            <person name="Boudet N."/>
            <person name="Castellano S."/>
            <person name="Anthouard V."/>
            <person name="Jubin C."/>
            <person name="Castelli V."/>
            <person name="Katinka M."/>
            <person name="Vacherie B."/>
            <person name="Biemont C."/>
            <person name="Skalli Z."/>
            <person name="Cattolico L."/>
            <person name="Poulain J."/>
            <person name="De Berardinis V."/>
            <person name="Cruaud C."/>
            <person name="Duprat S."/>
            <person name="Brottier P."/>
            <person name="Coutanceau J.-P."/>
            <person name="Gouzy J."/>
            <person name="Parra G."/>
            <person name="Lardier G."/>
            <person name="Chapple C."/>
            <person name="McKernan K.J."/>
            <person name="McEwan P."/>
            <person name="Bosak S."/>
            <person name="Kellis M."/>
            <person name="Volff J.-N."/>
            <person name="Guigo R."/>
            <person name="Zody M.C."/>
            <person name="Mesirov J."/>
            <person name="Lindblad-Toh K."/>
            <person name="Birren B."/>
            <person name="Nusbaum C."/>
            <person name="Kahn D."/>
            <person name="Robinson-Rechavi M."/>
            <person name="Laudet V."/>
            <person name="Schachter V."/>
            <person name="Quetier F."/>
            <person name="Saurin W."/>
            <person name="Scarpelli C."/>
            <person name="Wincker P."/>
            <person name="Lander E.S."/>
            <person name="Weissenbach J."/>
            <person name="Roest Crollius H."/>
        </authorList>
    </citation>
    <scope>NUCLEOTIDE SEQUENCE [LARGE SCALE GENOMIC DNA]</scope>
</reference>
<name>Q4RA22_TETNG</name>
<dbReference type="KEGG" id="tng:GSTEN00036627G001"/>
<evidence type="ECO:0000313" key="1">
    <source>
        <dbReference type="EMBL" id="CAG14761.1"/>
    </source>
</evidence>
<proteinExistence type="predicted"/>